<organism evidence="2 3">
    <name type="scientific">Mycena alexandri</name>
    <dbReference type="NCBI Taxonomy" id="1745969"/>
    <lineage>
        <taxon>Eukaryota</taxon>
        <taxon>Fungi</taxon>
        <taxon>Dikarya</taxon>
        <taxon>Basidiomycota</taxon>
        <taxon>Agaricomycotina</taxon>
        <taxon>Agaricomycetes</taxon>
        <taxon>Agaricomycetidae</taxon>
        <taxon>Agaricales</taxon>
        <taxon>Marasmiineae</taxon>
        <taxon>Mycenaceae</taxon>
        <taxon>Mycena</taxon>
    </lineage>
</organism>
<feature type="compositionally biased region" description="Polar residues" evidence="1">
    <location>
        <begin position="208"/>
        <end position="231"/>
    </location>
</feature>
<keyword evidence="3" id="KW-1185">Reference proteome</keyword>
<feature type="region of interest" description="Disordered" evidence="1">
    <location>
        <begin position="187"/>
        <end position="251"/>
    </location>
</feature>
<reference evidence="2" key="1">
    <citation type="submission" date="2023-03" db="EMBL/GenBank/DDBJ databases">
        <title>Massive genome expansion in bonnet fungi (Mycena s.s.) driven by repeated elements and novel gene families across ecological guilds.</title>
        <authorList>
            <consortium name="Lawrence Berkeley National Laboratory"/>
            <person name="Harder C.B."/>
            <person name="Miyauchi S."/>
            <person name="Viragh M."/>
            <person name="Kuo A."/>
            <person name="Thoen E."/>
            <person name="Andreopoulos B."/>
            <person name="Lu D."/>
            <person name="Skrede I."/>
            <person name="Drula E."/>
            <person name="Henrissat B."/>
            <person name="Morin E."/>
            <person name="Kohler A."/>
            <person name="Barry K."/>
            <person name="LaButti K."/>
            <person name="Morin E."/>
            <person name="Salamov A."/>
            <person name="Lipzen A."/>
            <person name="Mereny Z."/>
            <person name="Hegedus B."/>
            <person name="Baldrian P."/>
            <person name="Stursova M."/>
            <person name="Weitz H."/>
            <person name="Taylor A."/>
            <person name="Grigoriev I.V."/>
            <person name="Nagy L.G."/>
            <person name="Martin F."/>
            <person name="Kauserud H."/>
        </authorList>
    </citation>
    <scope>NUCLEOTIDE SEQUENCE</scope>
    <source>
        <strain evidence="2">CBHHK200</strain>
    </source>
</reference>
<comment type="caution">
    <text evidence="2">The sequence shown here is derived from an EMBL/GenBank/DDBJ whole genome shotgun (WGS) entry which is preliminary data.</text>
</comment>
<evidence type="ECO:0000256" key="1">
    <source>
        <dbReference type="SAM" id="MobiDB-lite"/>
    </source>
</evidence>
<dbReference type="EMBL" id="JARJCM010000129">
    <property type="protein sequence ID" value="KAJ7027103.1"/>
    <property type="molecule type" value="Genomic_DNA"/>
</dbReference>
<evidence type="ECO:0000313" key="3">
    <source>
        <dbReference type="Proteomes" id="UP001218188"/>
    </source>
</evidence>
<accession>A0AAD6SG81</accession>
<dbReference type="AlphaFoldDB" id="A0AAD6SG81"/>
<evidence type="ECO:0000313" key="2">
    <source>
        <dbReference type="EMBL" id="KAJ7027103.1"/>
    </source>
</evidence>
<name>A0AAD6SG81_9AGAR</name>
<dbReference type="Proteomes" id="UP001218188">
    <property type="component" value="Unassembled WGS sequence"/>
</dbReference>
<proteinExistence type="predicted"/>
<protein>
    <submittedName>
        <fullName evidence="2">Uncharacterized protein</fullName>
    </submittedName>
</protein>
<feature type="compositionally biased region" description="Basic and acidic residues" evidence="1">
    <location>
        <begin position="187"/>
        <end position="196"/>
    </location>
</feature>
<gene>
    <name evidence="2" type="ORF">C8F04DRAFT_1238260</name>
</gene>
<sequence>MRGNSAEMTAEENSVVFWLVGLRNYPFELLTAESARSGPDKIDPNPPKVVPTKNGGFWTFGTFGTWPTRVFSGVLLLLRSRRSPRTDGTPGVIIVRVVTYGNTVTFKNCCVPPVPRLRHYRWSARGQVAVGFSRQPSVKWREDDREAEARRNEIGGVEWYLRIQEGLREIGRTRERERCRRITLKDNRGRRHEERSRRRRGGGKRTGANDNHSAGGTSEQGPGKSLFSTVQRRTEIRDKERRGNMKMSDWRCGETARVGEAEKGRVYSNIGEAGSAEGRHLDVVRVLGRVLNIEVADPVTSNLASRANRGRGGRCKERETRRILRPECATAKRSLLALTGSPSSHLESQHKRIKP</sequence>
<feature type="compositionally biased region" description="Basic and acidic residues" evidence="1">
    <location>
        <begin position="232"/>
        <end position="251"/>
    </location>
</feature>